<feature type="chain" id="PRO_5042187041" evidence="2">
    <location>
        <begin position="34"/>
        <end position="417"/>
    </location>
</feature>
<feature type="signal peptide" evidence="2">
    <location>
        <begin position="1"/>
        <end position="33"/>
    </location>
</feature>
<keyword evidence="2" id="KW-0732">Signal</keyword>
<sequence length="417" mass="44674">MQRVFGMRGVCGCNALPAFGLLWLTQTRQLCAGTNGTRASLLEDIIQSAERNTVTPQGAPRPPGPLGRPPLSAPSLKSPRCQYSSINAEQGARNGLARVTTFIVTTMLDLLTEVPLAVPLLCTPSYFPDPGHEDRLAHSRDPNGVFYGLIHGRIQGVVTSRHTLDAILDDDPTAAFIEATTWLRLLEQWNLECGGSAAGIALALAPALAPHFAYPLRHPVVVAARKAGGSILPLSPEEVEALWRGAVIVSPEAQAERNAAIVEARHAARIEELRLSARQSAESRCNVQGHKERHAVRPAPELEAEDEQPAGPEVRKSCSLCPPAERLQHSGRRPRTEMQPRRGGAQPQGKVRSRARVVPGFASGAVSPLLYDPATHPWGDLGRLSPVSISDDEEGSTGGPLPPVTILDDDEGPLSRG</sequence>
<evidence type="ECO:0000256" key="1">
    <source>
        <dbReference type="SAM" id="MobiDB-lite"/>
    </source>
</evidence>
<proteinExistence type="predicted"/>
<dbReference type="EMBL" id="JARJCN010000053">
    <property type="protein sequence ID" value="KAJ7080732.1"/>
    <property type="molecule type" value="Genomic_DNA"/>
</dbReference>
<organism evidence="3 4">
    <name type="scientific">Mycena belliarum</name>
    <dbReference type="NCBI Taxonomy" id="1033014"/>
    <lineage>
        <taxon>Eukaryota</taxon>
        <taxon>Fungi</taxon>
        <taxon>Dikarya</taxon>
        <taxon>Basidiomycota</taxon>
        <taxon>Agaricomycotina</taxon>
        <taxon>Agaricomycetes</taxon>
        <taxon>Agaricomycetidae</taxon>
        <taxon>Agaricales</taxon>
        <taxon>Marasmiineae</taxon>
        <taxon>Mycenaceae</taxon>
        <taxon>Mycena</taxon>
    </lineage>
</organism>
<feature type="compositionally biased region" description="Acidic residues" evidence="1">
    <location>
        <begin position="407"/>
        <end position="417"/>
    </location>
</feature>
<feature type="compositionally biased region" description="Pro residues" evidence="1">
    <location>
        <begin position="59"/>
        <end position="72"/>
    </location>
</feature>
<feature type="region of interest" description="Disordered" evidence="1">
    <location>
        <begin position="282"/>
        <end position="353"/>
    </location>
</feature>
<evidence type="ECO:0000313" key="4">
    <source>
        <dbReference type="Proteomes" id="UP001222325"/>
    </source>
</evidence>
<evidence type="ECO:0000256" key="2">
    <source>
        <dbReference type="SAM" id="SignalP"/>
    </source>
</evidence>
<feature type="region of interest" description="Disordered" evidence="1">
    <location>
        <begin position="370"/>
        <end position="417"/>
    </location>
</feature>
<keyword evidence="4" id="KW-1185">Reference proteome</keyword>
<dbReference type="Proteomes" id="UP001222325">
    <property type="component" value="Unassembled WGS sequence"/>
</dbReference>
<accession>A0AAD6TVA7</accession>
<evidence type="ECO:0000313" key="3">
    <source>
        <dbReference type="EMBL" id="KAJ7080732.1"/>
    </source>
</evidence>
<comment type="caution">
    <text evidence="3">The sequence shown here is derived from an EMBL/GenBank/DDBJ whole genome shotgun (WGS) entry which is preliminary data.</text>
</comment>
<feature type="region of interest" description="Disordered" evidence="1">
    <location>
        <begin position="52"/>
        <end position="77"/>
    </location>
</feature>
<name>A0AAD6TVA7_9AGAR</name>
<protein>
    <submittedName>
        <fullName evidence="3">Uncharacterized protein</fullName>
    </submittedName>
</protein>
<dbReference type="AlphaFoldDB" id="A0AAD6TVA7"/>
<gene>
    <name evidence="3" type="ORF">B0H15DRAFT_803902</name>
</gene>
<reference evidence="3" key="1">
    <citation type="submission" date="2023-03" db="EMBL/GenBank/DDBJ databases">
        <title>Massive genome expansion in bonnet fungi (Mycena s.s.) driven by repeated elements and novel gene families across ecological guilds.</title>
        <authorList>
            <consortium name="Lawrence Berkeley National Laboratory"/>
            <person name="Harder C.B."/>
            <person name="Miyauchi S."/>
            <person name="Viragh M."/>
            <person name="Kuo A."/>
            <person name="Thoen E."/>
            <person name="Andreopoulos B."/>
            <person name="Lu D."/>
            <person name="Skrede I."/>
            <person name="Drula E."/>
            <person name="Henrissat B."/>
            <person name="Morin E."/>
            <person name="Kohler A."/>
            <person name="Barry K."/>
            <person name="LaButti K."/>
            <person name="Morin E."/>
            <person name="Salamov A."/>
            <person name="Lipzen A."/>
            <person name="Mereny Z."/>
            <person name="Hegedus B."/>
            <person name="Baldrian P."/>
            <person name="Stursova M."/>
            <person name="Weitz H."/>
            <person name="Taylor A."/>
            <person name="Grigoriev I.V."/>
            <person name="Nagy L.G."/>
            <person name="Martin F."/>
            <person name="Kauserud H."/>
        </authorList>
    </citation>
    <scope>NUCLEOTIDE SEQUENCE</scope>
    <source>
        <strain evidence="3">CBHHK173m</strain>
    </source>
</reference>